<organism evidence="2 3">
    <name type="scientific">Roseibium marinum</name>
    <dbReference type="NCBI Taxonomy" id="281252"/>
    <lineage>
        <taxon>Bacteria</taxon>
        <taxon>Pseudomonadati</taxon>
        <taxon>Pseudomonadota</taxon>
        <taxon>Alphaproteobacteria</taxon>
        <taxon>Hyphomicrobiales</taxon>
        <taxon>Stappiaceae</taxon>
        <taxon>Roseibium</taxon>
    </lineage>
</organism>
<dbReference type="Pfam" id="PF16363">
    <property type="entry name" value="GDP_Man_Dehyd"/>
    <property type="match status" value="1"/>
</dbReference>
<dbReference type="Gene3D" id="3.40.50.720">
    <property type="entry name" value="NAD(P)-binding Rossmann-like Domain"/>
    <property type="match status" value="1"/>
</dbReference>
<dbReference type="InterPro" id="IPR013445">
    <property type="entry name" value="CDP_4_6_deHydtase"/>
</dbReference>
<comment type="caution">
    <text evidence="2">The sequence shown here is derived from an EMBL/GenBank/DDBJ whole genome shotgun (WGS) entry which is preliminary data.</text>
</comment>
<dbReference type="NCBIfam" id="TIGR02622">
    <property type="entry name" value="CDP_4_6_dhtase"/>
    <property type="match status" value="1"/>
</dbReference>
<dbReference type="InterPro" id="IPR036291">
    <property type="entry name" value="NAD(P)-bd_dom_sf"/>
</dbReference>
<dbReference type="AlphaFoldDB" id="A0A2S3V238"/>
<gene>
    <name evidence="2" type="ORF">CLV41_101198</name>
</gene>
<dbReference type="OrthoDB" id="9801785at2"/>
<sequence length="350" mass="38498">MAMSFWQDRKVLLTGHTGFKGAWLSELLVGRGAEVSGIALPPEGESSLYADLKLDTRMRSTLLDIRDADALRKEVAAIAPDIVLHLAAQSLVRRSYKDPVGNWATNVMGTVHLLDALHRLDRQVTAIVVTTDKVYENHEWAYAYRENDPLGGYDPYSASKAAAELVSSSWRRSFGGAGLKIATARAGNVIGGGDWAEDRLVPDIIRSLQAGKPAEIRNPASIRPWQHVLDPLEGYLTLAERVHLAADARFQSGYNFGPELADVFSVRDLADTILKHWPGDWTGASETGAVHEAGRLSLSIDKARCDLGWAPVWRFADAIEKTVTWYRQVAEGADPLQVTRDQIAAFEADR</sequence>
<protein>
    <submittedName>
        <fullName evidence="2">CDP-glucose 4,6-dehydratase</fullName>
    </submittedName>
</protein>
<name>A0A2S3V238_9HYPH</name>
<dbReference type="InterPro" id="IPR016040">
    <property type="entry name" value="NAD(P)-bd_dom"/>
</dbReference>
<proteinExistence type="predicted"/>
<evidence type="ECO:0000313" key="3">
    <source>
        <dbReference type="Proteomes" id="UP000236959"/>
    </source>
</evidence>
<evidence type="ECO:0000313" key="2">
    <source>
        <dbReference type="EMBL" id="POF33749.1"/>
    </source>
</evidence>
<dbReference type="PANTHER" id="PTHR43000">
    <property type="entry name" value="DTDP-D-GLUCOSE 4,6-DEHYDRATASE-RELATED"/>
    <property type="match status" value="1"/>
</dbReference>
<dbReference type="Gene3D" id="3.90.25.10">
    <property type="entry name" value="UDP-galactose 4-epimerase, domain 1"/>
    <property type="match status" value="1"/>
</dbReference>
<reference evidence="2 3" key="1">
    <citation type="submission" date="2018-01" db="EMBL/GenBank/DDBJ databases">
        <title>Genomic Encyclopedia of Archaeal and Bacterial Type Strains, Phase II (KMG-II): from individual species to whole genera.</title>
        <authorList>
            <person name="Goeker M."/>
        </authorList>
    </citation>
    <scope>NUCLEOTIDE SEQUENCE [LARGE SCALE GENOMIC DNA]</scope>
    <source>
        <strain evidence="2 3">DSM 17023</strain>
    </source>
</reference>
<dbReference type="InterPro" id="IPR020904">
    <property type="entry name" value="Sc_DH/Rdtase_CS"/>
</dbReference>
<dbReference type="SUPFAM" id="SSF51735">
    <property type="entry name" value="NAD(P)-binding Rossmann-fold domains"/>
    <property type="match status" value="1"/>
</dbReference>
<accession>A0A2S3V238</accession>
<dbReference type="EMBL" id="PPCN01000001">
    <property type="protein sequence ID" value="POF33749.1"/>
    <property type="molecule type" value="Genomic_DNA"/>
</dbReference>
<dbReference type="Proteomes" id="UP000236959">
    <property type="component" value="Unassembled WGS sequence"/>
</dbReference>
<keyword evidence="3" id="KW-1185">Reference proteome</keyword>
<dbReference type="PROSITE" id="PS00061">
    <property type="entry name" value="ADH_SHORT"/>
    <property type="match status" value="1"/>
</dbReference>
<evidence type="ECO:0000259" key="1">
    <source>
        <dbReference type="Pfam" id="PF16363"/>
    </source>
</evidence>
<feature type="domain" description="NAD(P)-binding" evidence="1">
    <location>
        <begin position="12"/>
        <end position="239"/>
    </location>
</feature>